<dbReference type="Pfam" id="PF13385">
    <property type="entry name" value="Laminin_G_3"/>
    <property type="match status" value="1"/>
</dbReference>
<dbReference type="InterPro" id="IPR013320">
    <property type="entry name" value="ConA-like_dom_sf"/>
</dbReference>
<protein>
    <recommendedName>
        <fullName evidence="2">Lectin/glucanase superfamily protein</fullName>
    </recommendedName>
</protein>
<reference evidence="1" key="1">
    <citation type="journal article" date="2020" name="Nature">
        <title>Giant virus diversity and host interactions through global metagenomics.</title>
        <authorList>
            <person name="Schulz F."/>
            <person name="Roux S."/>
            <person name="Paez-Espino D."/>
            <person name="Jungbluth S."/>
            <person name="Walsh D.A."/>
            <person name="Denef V.J."/>
            <person name="McMahon K.D."/>
            <person name="Konstantinidis K.T."/>
            <person name="Eloe-Fadrosh E.A."/>
            <person name="Kyrpides N.C."/>
            <person name="Woyke T."/>
        </authorList>
    </citation>
    <scope>NUCLEOTIDE SEQUENCE</scope>
    <source>
        <strain evidence="1">GVMAG-M-3300001348-25</strain>
    </source>
</reference>
<dbReference type="SUPFAM" id="SSF49899">
    <property type="entry name" value="Concanavalin A-like lectins/glucanases"/>
    <property type="match status" value="1"/>
</dbReference>
<evidence type="ECO:0008006" key="2">
    <source>
        <dbReference type="Google" id="ProtNLM"/>
    </source>
</evidence>
<dbReference type="AlphaFoldDB" id="A0A6C0EHP7"/>
<organism evidence="1">
    <name type="scientific">viral metagenome</name>
    <dbReference type="NCBI Taxonomy" id="1070528"/>
    <lineage>
        <taxon>unclassified sequences</taxon>
        <taxon>metagenomes</taxon>
        <taxon>organismal metagenomes</taxon>
    </lineage>
</organism>
<dbReference type="EMBL" id="MN738852">
    <property type="protein sequence ID" value="QHT28141.1"/>
    <property type="molecule type" value="Genomic_DNA"/>
</dbReference>
<proteinExistence type="predicted"/>
<dbReference type="Gene3D" id="2.60.120.200">
    <property type="match status" value="1"/>
</dbReference>
<name>A0A6C0EHP7_9ZZZZ</name>
<accession>A0A6C0EHP7</accession>
<sequence>MDIKTIVIFAIVVLLVFLIIQSMTSNAGLSSLSDASVKQTIKASDLGGGELPTMNFSYSIWFYVKDWNYKYGEPKIIFGRLDKNNKPAPSVILSPMQNNIQVAMSVYPANRGSSEVIHNCDVANIPIQKWVNLMVSVFNKTMDVYVDGKLVRTCLLPGLPRLDSNADLAITPAGGFSGFTSKLQFWENEADPQRAWNTYKAGWSGNWLSSLMRKYQVKVTLLDNGVEEKTFTI</sequence>
<evidence type="ECO:0000313" key="1">
    <source>
        <dbReference type="EMBL" id="QHT28141.1"/>
    </source>
</evidence>